<sequence length="106" mass="11836">MGINNDVIKRPWCEISPPVLACQQISGQYPVTSKDLDAGMFGEILSYNYSGTLHVSIDKVQPLYQAADLLQLDYVRDTCSSYMAMNVERSTCVDLYKFADALTLCL</sequence>
<dbReference type="InParanoid" id="C3ZFV9"/>
<name>C3ZFV9_BRAFL</name>
<dbReference type="AlphaFoldDB" id="C3ZFV9"/>
<dbReference type="PANTHER" id="PTHR24412">
    <property type="entry name" value="KELCH PROTEIN"/>
    <property type="match status" value="1"/>
</dbReference>
<dbReference type="PANTHER" id="PTHR24412:SF491">
    <property type="entry name" value="KELCH REPEAT AND BTB DOMAIN-CONTAINING PROTEIN 12"/>
    <property type="match status" value="1"/>
</dbReference>
<feature type="domain" description="BTB" evidence="3">
    <location>
        <begin position="30"/>
        <end position="83"/>
    </location>
</feature>
<dbReference type="EMBL" id="GG666615">
    <property type="protein sequence ID" value="EEN48597.1"/>
    <property type="molecule type" value="Genomic_DNA"/>
</dbReference>
<organism>
    <name type="scientific">Branchiostoma floridae</name>
    <name type="common">Florida lancelet</name>
    <name type="synonym">Amphioxus</name>
    <dbReference type="NCBI Taxonomy" id="7739"/>
    <lineage>
        <taxon>Eukaryota</taxon>
        <taxon>Metazoa</taxon>
        <taxon>Chordata</taxon>
        <taxon>Cephalochordata</taxon>
        <taxon>Leptocardii</taxon>
        <taxon>Amphioxiformes</taxon>
        <taxon>Branchiostomatidae</taxon>
        <taxon>Branchiostoma</taxon>
    </lineage>
</organism>
<evidence type="ECO:0000256" key="2">
    <source>
        <dbReference type="ARBA" id="ARBA00022737"/>
    </source>
</evidence>
<dbReference type="SUPFAM" id="SSF54695">
    <property type="entry name" value="POZ domain"/>
    <property type="match status" value="1"/>
</dbReference>
<reference evidence="4" key="1">
    <citation type="journal article" date="2008" name="Nature">
        <title>The amphioxus genome and the evolution of the chordate karyotype.</title>
        <authorList>
            <consortium name="US DOE Joint Genome Institute (JGI-PGF)"/>
            <person name="Putnam N.H."/>
            <person name="Butts T."/>
            <person name="Ferrier D.E.K."/>
            <person name="Furlong R.F."/>
            <person name="Hellsten U."/>
            <person name="Kawashima T."/>
            <person name="Robinson-Rechavi M."/>
            <person name="Shoguchi E."/>
            <person name="Terry A."/>
            <person name="Yu J.-K."/>
            <person name="Benito-Gutierrez E.L."/>
            <person name="Dubchak I."/>
            <person name="Garcia-Fernandez J."/>
            <person name="Gibson-Brown J.J."/>
            <person name="Grigoriev I.V."/>
            <person name="Horton A.C."/>
            <person name="de Jong P.J."/>
            <person name="Jurka J."/>
            <person name="Kapitonov V.V."/>
            <person name="Kohara Y."/>
            <person name="Kuroki Y."/>
            <person name="Lindquist E."/>
            <person name="Lucas S."/>
            <person name="Osoegawa K."/>
            <person name="Pennacchio L.A."/>
            <person name="Salamov A.A."/>
            <person name="Satou Y."/>
            <person name="Sauka-Spengler T."/>
            <person name="Schmutz J."/>
            <person name="Shin-I T."/>
            <person name="Toyoda A."/>
            <person name="Bronner-Fraser M."/>
            <person name="Fujiyama A."/>
            <person name="Holland L.Z."/>
            <person name="Holland P.W.H."/>
            <person name="Satoh N."/>
            <person name="Rokhsar D.S."/>
        </authorList>
    </citation>
    <scope>NUCLEOTIDE SEQUENCE [LARGE SCALE GENOMIC DNA]</scope>
    <source>
        <strain evidence="4">S238N-H82</strain>
        <tissue evidence="4">Testes</tissue>
    </source>
</reference>
<dbReference type="Gene3D" id="3.30.710.10">
    <property type="entry name" value="Potassium Channel Kv1.1, Chain A"/>
    <property type="match status" value="1"/>
</dbReference>
<evidence type="ECO:0000313" key="4">
    <source>
        <dbReference type="EMBL" id="EEN48597.1"/>
    </source>
</evidence>
<evidence type="ECO:0000256" key="1">
    <source>
        <dbReference type="ARBA" id="ARBA00022441"/>
    </source>
</evidence>
<gene>
    <name evidence="4" type="ORF">BRAFLDRAFT_68909</name>
</gene>
<dbReference type="InterPro" id="IPR011333">
    <property type="entry name" value="SKP1/BTB/POZ_sf"/>
</dbReference>
<dbReference type="Pfam" id="PF00651">
    <property type="entry name" value="BTB"/>
    <property type="match status" value="1"/>
</dbReference>
<keyword evidence="1" id="KW-0880">Kelch repeat</keyword>
<protein>
    <recommendedName>
        <fullName evidence="3">BTB domain-containing protein</fullName>
    </recommendedName>
</protein>
<proteinExistence type="predicted"/>
<dbReference type="InterPro" id="IPR000210">
    <property type="entry name" value="BTB/POZ_dom"/>
</dbReference>
<evidence type="ECO:0000259" key="3">
    <source>
        <dbReference type="Pfam" id="PF00651"/>
    </source>
</evidence>
<keyword evidence="2" id="KW-0677">Repeat</keyword>
<accession>C3ZFV9</accession>